<organism evidence="1 2">
    <name type="scientific">[Candida] jaroonii</name>
    <dbReference type="NCBI Taxonomy" id="467808"/>
    <lineage>
        <taxon>Eukaryota</taxon>
        <taxon>Fungi</taxon>
        <taxon>Dikarya</taxon>
        <taxon>Ascomycota</taxon>
        <taxon>Saccharomycotina</taxon>
        <taxon>Pichiomycetes</taxon>
        <taxon>Debaryomycetaceae</taxon>
        <taxon>Yamadazyma</taxon>
    </lineage>
</organism>
<sequence>MKKSFDERSQTNLSLNPHHASTEHISVDIKSKFQWSNILQVINSSDFLIEYGSTTYIQPTSIYIAVGTTKGHVVVFNYLQAIKFVLTPELEENDSEYLSDLSVSSISFSSDLTMLVCGNVQGVITIWELNTSKPYFAIKPITLEERFQLKDGHLNLPIIRVDLIDNTKVVSVDSSGIINYHLGVKSLLAKSFNTQKIMGPNDVKESSKETFYDNSILPYGSSHQITDEIGFMAVITSSFMKVVSLKSMNNPNNLYIKTHFKIMKPKNLKPKFGCVNWFPCMQSGSGVTNARLAYSWDKYLYIAELDNSSFPDNFVDVINDLKDKDKSLPTLPMNKMCKMEHTSIINSLQWISSSLLLVFGADLTILYYEGGLNVINSEPLPILKPLNWDGNIKTVKNRIILLEPNNIKVGKTISWNEQLLELIKLGDYENALKAAWYFYTSNDQQLVLFNLPDKKTIASYLTKIMDGGIGNVKFSAPILEVYFKVASIIEYDMDDLFEAVDNELFFDSIEPFLVSGEIRMLSATILKQLVIYYTSQKKSLITEILCTIDVTFLDIDLSIHLFRENGLNDGIIFIYNYLLHDYSTPFNNFLQDLKPEVFLYLAYILTGRQYPIDQYIDYGYEEDARRQITQILFTPSDDECLFPNLTKLMHYNSFAMLSTLNEFFEDSSLNEGELNRQYIIDAILDIYASEKFSNQDKCNLSIFIGRNYPKYSQFLRLSDSILSQILDNLINYVTPFLRQDCELAIESLVSVFEPMNETKLIEKLTMGKFWSVLMGIYRNKHQWDKFLRIYLCHGEINLSLVDEIVAKHPVSSILEDNFEKLLNIDVVKVAKIIDKHLPQCHRSILKIKDKNLQYEYLKQLSNADLRIELIKLMIELEPTKVHDYLTSQNFTSNELKFLEKIVSDVPDLVLVYNMEKRYHESLDLILSSLKDQPDLFDLFVEVMCYIENENDDEYWIKLINILVAHHQKLISPAFKVISDKKFNDQLKFQSIINHFLNDIELTNVKEIIWEILVTYSYETEILSISSKILNASIHQNLMIIADGNKRGWPSVKYCTSCQKRFGEDDYLAWEAKECERLDLWGKKQGGERLILFKCGHGYHFDCLQRLGGNVCVLDS</sequence>
<keyword evidence="2" id="KW-1185">Reference proteome</keyword>
<reference evidence="1" key="1">
    <citation type="submission" date="2022-06" db="EMBL/GenBank/DDBJ databases">
        <authorList>
            <person name="Legras J.-L."/>
            <person name="Devillers H."/>
            <person name="Grondin C."/>
        </authorList>
    </citation>
    <scope>NUCLEOTIDE SEQUENCE</scope>
    <source>
        <strain evidence="1">CLIB 1444</strain>
    </source>
</reference>
<evidence type="ECO:0000313" key="1">
    <source>
        <dbReference type="EMBL" id="CAH6723233.1"/>
    </source>
</evidence>
<protein>
    <submittedName>
        <fullName evidence="1">Uncharacterized protein</fullName>
    </submittedName>
</protein>
<comment type="caution">
    <text evidence="1">The sequence shown here is derived from an EMBL/GenBank/DDBJ whole genome shotgun (WGS) entry which is preliminary data.</text>
</comment>
<proteinExistence type="predicted"/>
<dbReference type="EMBL" id="CALSDN010000013">
    <property type="protein sequence ID" value="CAH6723233.1"/>
    <property type="molecule type" value="Genomic_DNA"/>
</dbReference>
<dbReference type="Proteomes" id="UP001152531">
    <property type="component" value="Unassembled WGS sequence"/>
</dbReference>
<name>A0ACA9YEU9_9ASCO</name>
<evidence type="ECO:0000313" key="2">
    <source>
        <dbReference type="Proteomes" id="UP001152531"/>
    </source>
</evidence>
<accession>A0ACA9YEU9</accession>
<gene>
    <name evidence="1" type="ORF">CLIB1444_13S03312</name>
</gene>